<dbReference type="EMBL" id="QAMZ01000056">
    <property type="protein sequence ID" value="PWL51434.1"/>
    <property type="molecule type" value="Genomic_DNA"/>
</dbReference>
<proteinExistence type="predicted"/>
<evidence type="ECO:0000313" key="5">
    <source>
        <dbReference type="Proteomes" id="UP000246114"/>
    </source>
</evidence>
<dbReference type="eggNOG" id="COG3819">
    <property type="taxonomic scope" value="Bacteria"/>
</dbReference>
<keyword evidence="1" id="KW-0812">Transmembrane</keyword>
<dbReference type="STRING" id="1529.SAMN04487885_108132"/>
<keyword evidence="1" id="KW-1133">Transmembrane helix</keyword>
<protein>
    <submittedName>
        <fullName evidence="2">DUF969 domain-containing protein</fullName>
    </submittedName>
</protein>
<reference evidence="2 5" key="2">
    <citation type="submission" date="2018-03" db="EMBL/GenBank/DDBJ databases">
        <title>The uncultured portion of the human microbiome is neutrally assembled.</title>
        <authorList>
            <person name="Jeraldo P."/>
            <person name="Boardman L."/>
            <person name="White B.A."/>
            <person name="Nelson H."/>
            <person name="Goldenfeld N."/>
            <person name="Chia N."/>
        </authorList>
    </citation>
    <scope>NUCLEOTIDE SEQUENCE [LARGE SCALE GENOMIC DNA]</scope>
    <source>
        <strain evidence="2">CIM:MAG 903</strain>
    </source>
</reference>
<evidence type="ECO:0000313" key="3">
    <source>
        <dbReference type="EMBL" id="SFF73772.1"/>
    </source>
</evidence>
<dbReference type="Pfam" id="PF06149">
    <property type="entry name" value="DUF969"/>
    <property type="match status" value="1"/>
</dbReference>
<dbReference type="OrthoDB" id="80065at2"/>
<evidence type="ECO:0000313" key="4">
    <source>
        <dbReference type="Proteomes" id="UP000182135"/>
    </source>
</evidence>
<dbReference type="RefSeq" id="WP_027637740.1">
    <property type="nucleotide sequence ID" value="NZ_BAAACD010000008.1"/>
</dbReference>
<sequence length="222" mass="23961">MIKLIGILIIVVGFALKLDAIGIVMAAGITTGLVGGMDLREILSTLGSTFVSNRYMAMFIITLPVVGVLEKNGLKQVAGDLIAKMKKASPGLISSLYTVIRGFLAAFNVNLGGVAGFIRPVVNPMAEASIERYGKKLDTEDADTVKAMNTAAENISWFFGQSLFIAGSGLLLVKGTLEPYNYIIDPVQAVRAEIPVFITACVVSIIYFMFLNKKLMKKYKQL</sequence>
<feature type="transmembrane region" description="Helical" evidence="1">
    <location>
        <begin position="155"/>
        <end position="174"/>
    </location>
</feature>
<dbReference type="AlphaFoldDB" id="A0A1I2L372"/>
<evidence type="ECO:0000256" key="1">
    <source>
        <dbReference type="SAM" id="Phobius"/>
    </source>
</evidence>
<keyword evidence="1" id="KW-0472">Membrane</keyword>
<dbReference type="GeneID" id="90546056"/>
<keyword evidence="4" id="KW-1185">Reference proteome</keyword>
<dbReference type="Proteomes" id="UP000246114">
    <property type="component" value="Unassembled WGS sequence"/>
</dbReference>
<gene>
    <name evidence="2" type="ORF">DBY38_14445</name>
    <name evidence="3" type="ORF">SAMN04487885_108132</name>
</gene>
<dbReference type="Proteomes" id="UP000182135">
    <property type="component" value="Unassembled WGS sequence"/>
</dbReference>
<evidence type="ECO:0000313" key="2">
    <source>
        <dbReference type="EMBL" id="PWL51434.1"/>
    </source>
</evidence>
<name>A0A1I2L372_9CLOT</name>
<dbReference type="InterPro" id="IPR010374">
    <property type="entry name" value="DUF969"/>
</dbReference>
<reference evidence="3 4" key="1">
    <citation type="submission" date="2016-10" db="EMBL/GenBank/DDBJ databases">
        <authorList>
            <person name="de Groot N.N."/>
        </authorList>
    </citation>
    <scope>NUCLEOTIDE SEQUENCE [LARGE SCALE GENOMIC DNA]</scope>
    <source>
        <strain evidence="3 4">NLAE-zl-G419</strain>
    </source>
</reference>
<feature type="transmembrane region" description="Helical" evidence="1">
    <location>
        <begin position="194"/>
        <end position="211"/>
    </location>
</feature>
<dbReference type="EMBL" id="FOOE01000008">
    <property type="protein sequence ID" value="SFF73772.1"/>
    <property type="molecule type" value="Genomic_DNA"/>
</dbReference>
<organism evidence="3 4">
    <name type="scientific">Clostridium cadaveris</name>
    <dbReference type="NCBI Taxonomy" id="1529"/>
    <lineage>
        <taxon>Bacteria</taxon>
        <taxon>Bacillati</taxon>
        <taxon>Bacillota</taxon>
        <taxon>Clostridia</taxon>
        <taxon>Eubacteriales</taxon>
        <taxon>Clostridiaceae</taxon>
        <taxon>Clostridium</taxon>
    </lineage>
</organism>
<accession>A0A1I2L372</accession>